<gene>
    <name evidence="11" type="ORF">GCM10010862_24410</name>
</gene>
<dbReference type="PROSITE" id="PS00211">
    <property type="entry name" value="ABC_TRANSPORTER_1"/>
    <property type="match status" value="1"/>
</dbReference>
<evidence type="ECO:0000256" key="4">
    <source>
        <dbReference type="ARBA" id="ARBA00022475"/>
    </source>
</evidence>
<dbReference type="InterPro" id="IPR003439">
    <property type="entry name" value="ABC_transporter-like_ATP-bd"/>
</dbReference>
<keyword evidence="7 11" id="KW-0067">ATP-binding</keyword>
<sequence>MIPPMQTAPLLRIRGLKTQFALREGLVRAVDGVDLDAHAGKTLCIVGESGSGKSMIARSILQIVSPPGRVTDGEMVFQRTGREPVDLAKLDPAGKPVRAIRGRDIAMIFQEPMNSLSPVHSIGDQLIEKILLHHRLSRHAAIDRAVEALGRVGIPDPRQRLSNYPFELSGGMRQRVMIAMALACRPALLIADEPTTALDVTTQANILDLIAELQAEYGMGVIFITHDLGVVAEIAHEVAVVYLGQVVERGSVDDIFYNPQHPYTLALLSSIPKLGARRKRGQRLHSIKGMVPHPFNRPKGCPFHTRCPEARPGLCNLEDPRKLELNEGHIVACHMRDPAVLTQAAEVTV</sequence>
<keyword evidence="12" id="KW-1185">Reference proteome</keyword>
<evidence type="ECO:0000256" key="5">
    <source>
        <dbReference type="ARBA" id="ARBA00022519"/>
    </source>
</evidence>
<dbReference type="Pfam" id="PF00005">
    <property type="entry name" value="ABC_tran"/>
    <property type="match status" value="1"/>
</dbReference>
<dbReference type="NCBIfam" id="TIGR01727">
    <property type="entry name" value="oligo_HPY"/>
    <property type="match status" value="1"/>
</dbReference>
<keyword evidence="8" id="KW-1278">Translocase</keyword>
<dbReference type="PROSITE" id="PS50893">
    <property type="entry name" value="ABC_TRANSPORTER_2"/>
    <property type="match status" value="1"/>
</dbReference>
<dbReference type="Proteomes" id="UP001156691">
    <property type="component" value="Unassembled WGS sequence"/>
</dbReference>
<protein>
    <submittedName>
        <fullName evidence="11">Dipeptide/oligopeptide/nickel ABC transporter ATP-binding protein</fullName>
    </submittedName>
</protein>
<dbReference type="PANTHER" id="PTHR43297">
    <property type="entry name" value="OLIGOPEPTIDE TRANSPORT ATP-BINDING PROTEIN APPD"/>
    <property type="match status" value="1"/>
</dbReference>
<comment type="subcellular location">
    <subcellularLocation>
        <location evidence="1">Cell inner membrane</location>
        <topology evidence="1">Peripheral membrane protein</topology>
    </subcellularLocation>
</comment>
<dbReference type="Pfam" id="PF08352">
    <property type="entry name" value="oligo_HPY"/>
    <property type="match status" value="1"/>
</dbReference>
<evidence type="ECO:0000256" key="3">
    <source>
        <dbReference type="ARBA" id="ARBA00022448"/>
    </source>
</evidence>
<keyword evidence="6" id="KW-0547">Nucleotide-binding</keyword>
<dbReference type="SMART" id="SM00382">
    <property type="entry name" value="AAA"/>
    <property type="match status" value="1"/>
</dbReference>
<accession>A0ABQ5W5C4</accession>
<dbReference type="Gene3D" id="3.40.50.300">
    <property type="entry name" value="P-loop containing nucleotide triphosphate hydrolases"/>
    <property type="match status" value="1"/>
</dbReference>
<dbReference type="CDD" id="cd03257">
    <property type="entry name" value="ABC_NikE_OppD_transporters"/>
    <property type="match status" value="1"/>
</dbReference>
<evidence type="ECO:0000256" key="9">
    <source>
        <dbReference type="ARBA" id="ARBA00023136"/>
    </source>
</evidence>
<dbReference type="EMBL" id="BSNS01000011">
    <property type="protein sequence ID" value="GLQ55182.1"/>
    <property type="molecule type" value="Genomic_DNA"/>
</dbReference>
<evidence type="ECO:0000256" key="6">
    <source>
        <dbReference type="ARBA" id="ARBA00022741"/>
    </source>
</evidence>
<feature type="domain" description="ABC transporter" evidence="10">
    <location>
        <begin position="11"/>
        <end position="268"/>
    </location>
</feature>
<dbReference type="InterPro" id="IPR027417">
    <property type="entry name" value="P-loop_NTPase"/>
</dbReference>
<dbReference type="InterPro" id="IPR013563">
    <property type="entry name" value="Oligopep_ABC_C"/>
</dbReference>
<keyword evidence="3" id="KW-0813">Transport</keyword>
<evidence type="ECO:0000256" key="2">
    <source>
        <dbReference type="ARBA" id="ARBA00005417"/>
    </source>
</evidence>
<evidence type="ECO:0000313" key="12">
    <source>
        <dbReference type="Proteomes" id="UP001156691"/>
    </source>
</evidence>
<comment type="similarity">
    <text evidence="2">Belongs to the ABC transporter superfamily.</text>
</comment>
<name>A0ABQ5W5C4_9HYPH</name>
<evidence type="ECO:0000256" key="1">
    <source>
        <dbReference type="ARBA" id="ARBA00004417"/>
    </source>
</evidence>
<keyword evidence="4" id="KW-1003">Cell membrane</keyword>
<dbReference type="PANTHER" id="PTHR43297:SF14">
    <property type="entry name" value="ATPASE AAA-TYPE CORE DOMAIN-CONTAINING PROTEIN"/>
    <property type="match status" value="1"/>
</dbReference>
<dbReference type="InterPro" id="IPR003593">
    <property type="entry name" value="AAA+_ATPase"/>
</dbReference>
<evidence type="ECO:0000256" key="8">
    <source>
        <dbReference type="ARBA" id="ARBA00022967"/>
    </source>
</evidence>
<proteinExistence type="inferred from homology"/>
<evidence type="ECO:0000259" key="10">
    <source>
        <dbReference type="PROSITE" id="PS50893"/>
    </source>
</evidence>
<organism evidence="11 12">
    <name type="scientific">Devosia nitrariae</name>
    <dbReference type="NCBI Taxonomy" id="2071872"/>
    <lineage>
        <taxon>Bacteria</taxon>
        <taxon>Pseudomonadati</taxon>
        <taxon>Pseudomonadota</taxon>
        <taxon>Alphaproteobacteria</taxon>
        <taxon>Hyphomicrobiales</taxon>
        <taxon>Devosiaceae</taxon>
        <taxon>Devosia</taxon>
    </lineage>
</organism>
<keyword evidence="5" id="KW-0997">Cell inner membrane</keyword>
<evidence type="ECO:0000256" key="7">
    <source>
        <dbReference type="ARBA" id="ARBA00022840"/>
    </source>
</evidence>
<evidence type="ECO:0000313" key="11">
    <source>
        <dbReference type="EMBL" id="GLQ55182.1"/>
    </source>
</evidence>
<dbReference type="InterPro" id="IPR050388">
    <property type="entry name" value="ABC_Ni/Peptide_Import"/>
</dbReference>
<dbReference type="GO" id="GO:0005524">
    <property type="term" value="F:ATP binding"/>
    <property type="evidence" value="ECO:0007669"/>
    <property type="project" value="UniProtKB-KW"/>
</dbReference>
<dbReference type="InterPro" id="IPR017871">
    <property type="entry name" value="ABC_transporter-like_CS"/>
</dbReference>
<reference evidence="12" key="1">
    <citation type="journal article" date="2019" name="Int. J. Syst. Evol. Microbiol.">
        <title>The Global Catalogue of Microorganisms (GCM) 10K type strain sequencing project: providing services to taxonomists for standard genome sequencing and annotation.</title>
        <authorList>
            <consortium name="The Broad Institute Genomics Platform"/>
            <consortium name="The Broad Institute Genome Sequencing Center for Infectious Disease"/>
            <person name="Wu L."/>
            <person name="Ma J."/>
        </authorList>
    </citation>
    <scope>NUCLEOTIDE SEQUENCE [LARGE SCALE GENOMIC DNA]</scope>
    <source>
        <strain evidence="12">NBRC 112416</strain>
    </source>
</reference>
<comment type="caution">
    <text evidence="11">The sequence shown here is derived from an EMBL/GenBank/DDBJ whole genome shotgun (WGS) entry which is preliminary data.</text>
</comment>
<dbReference type="SUPFAM" id="SSF52540">
    <property type="entry name" value="P-loop containing nucleoside triphosphate hydrolases"/>
    <property type="match status" value="1"/>
</dbReference>
<keyword evidence="9" id="KW-0472">Membrane</keyword>